<dbReference type="Proteomes" id="UP000012589">
    <property type="component" value="Unassembled WGS sequence"/>
</dbReference>
<dbReference type="GO" id="GO:0016987">
    <property type="term" value="F:sigma factor activity"/>
    <property type="evidence" value="ECO:0007669"/>
    <property type="project" value="UniProtKB-KW"/>
</dbReference>
<comment type="similarity">
    <text evidence="1">Belongs to the sigma-70 factor family. ECF subfamily.</text>
</comment>
<dbReference type="eggNOG" id="COG1595">
    <property type="taxonomic scope" value="Bacteria"/>
</dbReference>
<dbReference type="PANTHER" id="PTHR43133">
    <property type="entry name" value="RNA POLYMERASE ECF-TYPE SIGMA FACTO"/>
    <property type="match status" value="1"/>
</dbReference>
<accession>N2A135</accession>
<dbReference type="InterPro" id="IPR013325">
    <property type="entry name" value="RNA_pol_sigma_r2"/>
</dbReference>
<dbReference type="AlphaFoldDB" id="N2A135"/>
<evidence type="ECO:0000256" key="1">
    <source>
        <dbReference type="ARBA" id="ARBA00010641"/>
    </source>
</evidence>
<gene>
    <name evidence="7" type="ORF">C823_04332</name>
</gene>
<dbReference type="SUPFAM" id="SSF88659">
    <property type="entry name" value="Sigma3 and sigma4 domains of RNA polymerase sigma factors"/>
    <property type="match status" value="1"/>
</dbReference>
<dbReference type="STRING" id="1235802.C823_04332"/>
<dbReference type="PANTHER" id="PTHR43133:SF51">
    <property type="entry name" value="RNA POLYMERASE SIGMA FACTOR"/>
    <property type="match status" value="1"/>
</dbReference>
<dbReference type="Pfam" id="PF04542">
    <property type="entry name" value="Sigma70_r2"/>
    <property type="match status" value="1"/>
</dbReference>
<keyword evidence="4" id="KW-0804">Transcription</keyword>
<comment type="caution">
    <text evidence="7">The sequence shown here is derived from an EMBL/GenBank/DDBJ whole genome shotgun (WGS) entry which is preliminary data.</text>
</comment>
<dbReference type="Pfam" id="PF08281">
    <property type="entry name" value="Sigma70_r4_2"/>
    <property type="match status" value="1"/>
</dbReference>
<dbReference type="GO" id="GO:0006352">
    <property type="term" value="P:DNA-templated transcription initiation"/>
    <property type="evidence" value="ECO:0007669"/>
    <property type="project" value="InterPro"/>
</dbReference>
<dbReference type="EMBL" id="AQFT01000126">
    <property type="protein sequence ID" value="EMZ21881.1"/>
    <property type="molecule type" value="Genomic_DNA"/>
</dbReference>
<evidence type="ECO:0000313" key="7">
    <source>
        <dbReference type="EMBL" id="EMZ21881.1"/>
    </source>
</evidence>
<keyword evidence="2" id="KW-0805">Transcription regulation</keyword>
<reference evidence="7 8" key="1">
    <citation type="journal article" date="2014" name="Genome Announc.">
        <title>Draft genome sequences of the altered schaedler flora, a defined bacterial community from gnotobiotic mice.</title>
        <authorList>
            <person name="Wannemuehler M.J."/>
            <person name="Overstreet A.M."/>
            <person name="Ward D.V."/>
            <person name="Phillips G.J."/>
        </authorList>
    </citation>
    <scope>NUCLEOTIDE SEQUENCE [LARGE SCALE GENOMIC DNA]</scope>
    <source>
        <strain evidence="7 8">ASF492</strain>
    </source>
</reference>
<dbReference type="InterPro" id="IPR014284">
    <property type="entry name" value="RNA_pol_sigma-70_dom"/>
</dbReference>
<dbReference type="InterPro" id="IPR036388">
    <property type="entry name" value="WH-like_DNA-bd_sf"/>
</dbReference>
<dbReference type="InterPro" id="IPR013249">
    <property type="entry name" value="RNA_pol_sigma70_r4_t2"/>
</dbReference>
<dbReference type="PATRIC" id="fig|1235802.3.peg.4600"/>
<feature type="domain" description="RNA polymerase sigma factor 70 region 4 type 2" evidence="6">
    <location>
        <begin position="113"/>
        <end position="164"/>
    </location>
</feature>
<dbReference type="SUPFAM" id="SSF88946">
    <property type="entry name" value="Sigma2 domain of RNA polymerase sigma factors"/>
    <property type="match status" value="1"/>
</dbReference>
<proteinExistence type="inferred from homology"/>
<evidence type="ECO:0000259" key="5">
    <source>
        <dbReference type="Pfam" id="PF04542"/>
    </source>
</evidence>
<sequence length="176" mass="20703">MAKGYHSSFEKVYEENYMKMYHIAFGILKHRMEAENAVQEAFVSIAQNYKRYGGINAGEMTALCVTIVKHKCMDILRRQGHLSAENVEELVLYNENAEYEPELQLQHREQQKIIKTILAKLPETLYAVLVLKYYYDCSNHEIAKQLGLKVKTVEMRLYRAKKKMRELLEHEGYEGY</sequence>
<protein>
    <submittedName>
        <fullName evidence="7">Sigma-70 family RNA polymerase sigma factor</fullName>
    </submittedName>
</protein>
<feature type="domain" description="RNA polymerase sigma-70 region 2" evidence="5">
    <location>
        <begin position="13"/>
        <end position="80"/>
    </location>
</feature>
<dbReference type="InterPro" id="IPR013324">
    <property type="entry name" value="RNA_pol_sigma_r3/r4-like"/>
</dbReference>
<evidence type="ECO:0000256" key="3">
    <source>
        <dbReference type="ARBA" id="ARBA00023082"/>
    </source>
</evidence>
<dbReference type="NCBIfam" id="TIGR02937">
    <property type="entry name" value="sigma70-ECF"/>
    <property type="match status" value="1"/>
</dbReference>
<dbReference type="GO" id="GO:0003677">
    <property type="term" value="F:DNA binding"/>
    <property type="evidence" value="ECO:0007669"/>
    <property type="project" value="InterPro"/>
</dbReference>
<dbReference type="HOGENOM" id="CLU_047691_3_2_9"/>
<evidence type="ECO:0000256" key="2">
    <source>
        <dbReference type="ARBA" id="ARBA00023015"/>
    </source>
</evidence>
<dbReference type="InterPro" id="IPR039425">
    <property type="entry name" value="RNA_pol_sigma-70-like"/>
</dbReference>
<dbReference type="CDD" id="cd06171">
    <property type="entry name" value="Sigma70_r4"/>
    <property type="match status" value="1"/>
</dbReference>
<keyword evidence="8" id="KW-1185">Reference proteome</keyword>
<keyword evidence="3" id="KW-0731">Sigma factor</keyword>
<name>N2A135_9FIRM</name>
<organism evidence="7 8">
    <name type="scientific">Eubacterium plexicaudatum ASF492</name>
    <dbReference type="NCBI Taxonomy" id="1235802"/>
    <lineage>
        <taxon>Bacteria</taxon>
        <taxon>Bacillati</taxon>
        <taxon>Bacillota</taxon>
        <taxon>Clostridia</taxon>
        <taxon>Eubacteriales</taxon>
        <taxon>Eubacteriaceae</taxon>
        <taxon>Eubacterium</taxon>
    </lineage>
</organism>
<evidence type="ECO:0000313" key="8">
    <source>
        <dbReference type="Proteomes" id="UP000012589"/>
    </source>
</evidence>
<dbReference type="InterPro" id="IPR007627">
    <property type="entry name" value="RNA_pol_sigma70_r2"/>
</dbReference>
<evidence type="ECO:0000256" key="4">
    <source>
        <dbReference type="ARBA" id="ARBA00023163"/>
    </source>
</evidence>
<dbReference type="Gene3D" id="1.10.10.10">
    <property type="entry name" value="Winged helix-like DNA-binding domain superfamily/Winged helix DNA-binding domain"/>
    <property type="match status" value="1"/>
</dbReference>
<evidence type="ECO:0000259" key="6">
    <source>
        <dbReference type="Pfam" id="PF08281"/>
    </source>
</evidence>
<dbReference type="Gene3D" id="1.10.1740.10">
    <property type="match status" value="1"/>
</dbReference>